<organism evidence="7 8">
    <name type="scientific">Candidatus Nomurabacteria bacterium GW2011_GWC2_39_41</name>
    <dbReference type="NCBI Taxonomy" id="1618754"/>
    <lineage>
        <taxon>Bacteria</taxon>
        <taxon>Candidatus Nomuraibacteriota</taxon>
    </lineage>
</organism>
<dbReference type="AlphaFoldDB" id="A0A837HSF8"/>
<dbReference type="Gene3D" id="3.50.50.60">
    <property type="entry name" value="FAD/NAD(P)-binding domain"/>
    <property type="match status" value="2"/>
</dbReference>
<evidence type="ECO:0000256" key="3">
    <source>
        <dbReference type="ARBA" id="ARBA00023002"/>
    </source>
</evidence>
<keyword evidence="1" id="KW-0285">Flavoprotein</keyword>
<accession>A0A837HSF8</accession>
<dbReference type="InterPro" id="IPR050097">
    <property type="entry name" value="Ferredoxin-NADP_redctase_2"/>
</dbReference>
<dbReference type="Pfam" id="PF07992">
    <property type="entry name" value="Pyr_redox_2"/>
    <property type="match status" value="1"/>
</dbReference>
<dbReference type="InterPro" id="IPR023753">
    <property type="entry name" value="FAD/NAD-binding_dom"/>
</dbReference>
<name>A0A837HSF8_9BACT</name>
<dbReference type="PROSITE" id="PS00573">
    <property type="entry name" value="PYRIDINE_REDOX_2"/>
    <property type="match status" value="1"/>
</dbReference>
<evidence type="ECO:0000256" key="2">
    <source>
        <dbReference type="ARBA" id="ARBA00022827"/>
    </source>
</evidence>
<dbReference type="EMBL" id="LBXB01000001">
    <property type="protein sequence ID" value="KKR21027.1"/>
    <property type="molecule type" value="Genomic_DNA"/>
</dbReference>
<dbReference type="Proteomes" id="UP000034656">
    <property type="component" value="Unassembled WGS sequence"/>
</dbReference>
<dbReference type="PRINTS" id="PR00469">
    <property type="entry name" value="PNDRDTASEII"/>
</dbReference>
<dbReference type="PRINTS" id="PR00368">
    <property type="entry name" value="FADPNR"/>
</dbReference>
<evidence type="ECO:0000313" key="8">
    <source>
        <dbReference type="Proteomes" id="UP000034656"/>
    </source>
</evidence>
<keyword evidence="3" id="KW-0560">Oxidoreductase</keyword>
<keyword evidence="5" id="KW-0676">Redox-active center</keyword>
<evidence type="ECO:0000256" key="1">
    <source>
        <dbReference type="ARBA" id="ARBA00022630"/>
    </source>
</evidence>
<sequence>MTYDLIIIGGGPAGAAAAVYAARKRLQTLFITSEWGGQSVVSEQIYNWIGTTSLSGNELAENFKKHVLANAIGTENLKEAEDLGSTLLVKEGEKVISLTRTVLENSFEVTTENGEKFLAKTILITSGSGRRKLEAKNADRLEHKGLTYCASCDGPLFTGQDVAVVGGGNAGFETAAQLLAYCKSVTLLHRSESFDKADEITVDKVLKNPKMKAVKNVEILEIQGDKFVEGIVYKDRATSQETELKVSGIFVEIGQIPNTNFVKDLVPLDEIGRIKINPLNQKTLVPGIWAAGDCTDVLYHQNNIAAGDAVRALEDIYLAIHTK</sequence>
<dbReference type="InterPro" id="IPR036188">
    <property type="entry name" value="FAD/NAD-bd_sf"/>
</dbReference>
<feature type="domain" description="FAD/NAD(P)-binding" evidence="6">
    <location>
        <begin position="3"/>
        <end position="301"/>
    </location>
</feature>
<reference evidence="7 8" key="1">
    <citation type="journal article" date="2015" name="Nature">
        <title>rRNA introns, odd ribosomes, and small enigmatic genomes across a large radiation of phyla.</title>
        <authorList>
            <person name="Brown C.T."/>
            <person name="Hug L.A."/>
            <person name="Thomas B.C."/>
            <person name="Sharon I."/>
            <person name="Castelle C.J."/>
            <person name="Singh A."/>
            <person name="Wilkins M.J."/>
            <person name="Williams K.H."/>
            <person name="Banfield J.F."/>
        </authorList>
    </citation>
    <scope>NUCLEOTIDE SEQUENCE [LARGE SCALE GENOMIC DNA]</scope>
</reference>
<dbReference type="GO" id="GO:0016668">
    <property type="term" value="F:oxidoreductase activity, acting on a sulfur group of donors, NAD(P) as acceptor"/>
    <property type="evidence" value="ECO:0007669"/>
    <property type="project" value="UniProtKB-ARBA"/>
</dbReference>
<dbReference type="SUPFAM" id="SSF51905">
    <property type="entry name" value="FAD/NAD(P)-binding domain"/>
    <property type="match status" value="1"/>
</dbReference>
<comment type="caution">
    <text evidence="7">The sequence shown here is derived from an EMBL/GenBank/DDBJ whole genome shotgun (WGS) entry which is preliminary data.</text>
</comment>
<protein>
    <submittedName>
        <fullName evidence="7">Alkyl hydroperoxide reductase</fullName>
    </submittedName>
</protein>
<proteinExistence type="predicted"/>
<evidence type="ECO:0000259" key="6">
    <source>
        <dbReference type="Pfam" id="PF07992"/>
    </source>
</evidence>
<evidence type="ECO:0000256" key="4">
    <source>
        <dbReference type="ARBA" id="ARBA00023157"/>
    </source>
</evidence>
<evidence type="ECO:0000256" key="5">
    <source>
        <dbReference type="ARBA" id="ARBA00023284"/>
    </source>
</evidence>
<keyword evidence="4" id="KW-1015">Disulfide bond</keyword>
<dbReference type="InterPro" id="IPR008255">
    <property type="entry name" value="Pyr_nucl-diS_OxRdtase_2_AS"/>
</dbReference>
<dbReference type="PANTHER" id="PTHR48105">
    <property type="entry name" value="THIOREDOXIN REDUCTASE 1-RELATED-RELATED"/>
    <property type="match status" value="1"/>
</dbReference>
<evidence type="ECO:0000313" key="7">
    <source>
        <dbReference type="EMBL" id="KKR21027.1"/>
    </source>
</evidence>
<keyword evidence="2" id="KW-0274">FAD</keyword>
<gene>
    <name evidence="7" type="ORF">UT51_C0001G0165</name>
</gene>